<name>A0ACC0W330_9STRA</name>
<dbReference type="Proteomes" id="UP001163321">
    <property type="component" value="Chromosome 4"/>
</dbReference>
<accession>A0ACC0W330</accession>
<evidence type="ECO:0000313" key="1">
    <source>
        <dbReference type="EMBL" id="KAI9912523.1"/>
    </source>
</evidence>
<reference evidence="1 2" key="1">
    <citation type="journal article" date="2022" name="bioRxiv">
        <title>The genome of the oomycete Peronosclerospora sorghi, a cosmopolitan pathogen of maize and sorghum, is inflated with dispersed pseudogenes.</title>
        <authorList>
            <person name="Fletcher K."/>
            <person name="Martin F."/>
            <person name="Isakeit T."/>
            <person name="Cavanaugh K."/>
            <person name="Magill C."/>
            <person name="Michelmore R."/>
        </authorList>
    </citation>
    <scope>NUCLEOTIDE SEQUENCE [LARGE SCALE GENOMIC DNA]</scope>
    <source>
        <strain evidence="1">P6</strain>
    </source>
</reference>
<comment type="caution">
    <text evidence="1">The sequence shown here is derived from an EMBL/GenBank/DDBJ whole genome shotgun (WGS) entry which is preliminary data.</text>
</comment>
<proteinExistence type="predicted"/>
<protein>
    <submittedName>
        <fullName evidence="1">Uncharacterized protein</fullName>
    </submittedName>
</protein>
<dbReference type="EMBL" id="CM047583">
    <property type="protein sequence ID" value="KAI9912523.1"/>
    <property type="molecule type" value="Genomic_DNA"/>
</dbReference>
<sequence>MNVLRTAHGSTRASNDVEKLKQGELTTAIEERTKENKQLQGEDCLQEVLNGKPPPKLKQIHVLVVVPKQATSSPPVSSSGVFDICTDAFFSQLTTVDRVGEWLNFSSLLPLTKLKRLSIRRSYELIAEQALLNVKVDMGKYALVTGYAWDWQVCVSVLCHVAIDSEQEASAVRIRLGIFLL</sequence>
<organism evidence="1 2">
    <name type="scientific">Peronosclerospora sorghi</name>
    <dbReference type="NCBI Taxonomy" id="230839"/>
    <lineage>
        <taxon>Eukaryota</taxon>
        <taxon>Sar</taxon>
        <taxon>Stramenopiles</taxon>
        <taxon>Oomycota</taxon>
        <taxon>Peronosporomycetes</taxon>
        <taxon>Peronosporales</taxon>
        <taxon>Peronosporaceae</taxon>
        <taxon>Peronosclerospora</taxon>
    </lineage>
</organism>
<gene>
    <name evidence="1" type="ORF">PsorP6_006517</name>
</gene>
<evidence type="ECO:0000313" key="2">
    <source>
        <dbReference type="Proteomes" id="UP001163321"/>
    </source>
</evidence>
<keyword evidence="2" id="KW-1185">Reference proteome</keyword>